<evidence type="ECO:0000313" key="3">
    <source>
        <dbReference type="Proteomes" id="UP000326354"/>
    </source>
</evidence>
<protein>
    <recommendedName>
        <fullName evidence="1">PhoD-like phosphatase metallophosphatase domain-containing protein</fullName>
    </recommendedName>
</protein>
<dbReference type="Gene3D" id="3.60.21.70">
    <property type="entry name" value="PhoD-like phosphatase"/>
    <property type="match status" value="1"/>
</dbReference>
<dbReference type="AlphaFoldDB" id="A0A5S9IIY1"/>
<proteinExistence type="predicted"/>
<evidence type="ECO:0000313" key="2">
    <source>
        <dbReference type="EMBL" id="BBM82397.1"/>
    </source>
</evidence>
<dbReference type="OrthoDB" id="9815670at2"/>
<dbReference type="RefSeq" id="WP_151966646.1">
    <property type="nucleotide sequence ID" value="NZ_AP019860.1"/>
</dbReference>
<gene>
    <name evidence="2" type="ORF">UABAM_00740</name>
</gene>
<keyword evidence="3" id="KW-1185">Reference proteome</keyword>
<dbReference type="PANTHER" id="PTHR33987">
    <property type="entry name" value="CALCINEURIN-LIKE METALLO-PHOSPHOESTERASE SUPERFAMILY PROTEIN"/>
    <property type="match status" value="1"/>
</dbReference>
<dbReference type="Pfam" id="PF09423">
    <property type="entry name" value="PhoD"/>
    <property type="match status" value="1"/>
</dbReference>
<sequence>MSRVVVIFIFVILSVVCICQESKTNFYLAFGSCCHQDKPQPIWDAVVASQPDVFLFLGDNIYADTSDMDVMRAKYKRFSAEPGFQKLKKTCPIIATWDDHDYGYNDAGASYSRKKESQQIFLDFFGEDLQSQRRKTPGIYTSYFYTLGDKKIQIILLDVRYFRTPLLRILDQEKQLQRKKKYMGAYVPVNYEGATMLGATQWKWLEKELQKPAAVRIIATSTQFLTYFNGWEAWQNMPDEYQRMLNLIRKTQANGVFFVSGDTHWAELSKVQTPGLYPIYDLTSSGLTEVWEGLGPNKHRMKSYLGENFGGVTLTTLGNDVQISLEIFDINGKVKIKQTIRASELQIKKKDKK</sequence>
<evidence type="ECO:0000259" key="1">
    <source>
        <dbReference type="Pfam" id="PF09423"/>
    </source>
</evidence>
<dbReference type="KEGG" id="uam:UABAM_00740"/>
<organism evidence="2 3">
    <name type="scientific">Uabimicrobium amorphum</name>
    <dbReference type="NCBI Taxonomy" id="2596890"/>
    <lineage>
        <taxon>Bacteria</taxon>
        <taxon>Pseudomonadati</taxon>
        <taxon>Planctomycetota</taxon>
        <taxon>Candidatus Uabimicrobiia</taxon>
        <taxon>Candidatus Uabimicrobiales</taxon>
        <taxon>Candidatus Uabimicrobiaceae</taxon>
        <taxon>Candidatus Uabimicrobium</taxon>
    </lineage>
</organism>
<feature type="domain" description="PhoD-like phosphatase metallophosphatase" evidence="1">
    <location>
        <begin position="30"/>
        <end position="273"/>
    </location>
</feature>
<dbReference type="InterPro" id="IPR038607">
    <property type="entry name" value="PhoD-like_sf"/>
</dbReference>
<dbReference type="EMBL" id="AP019860">
    <property type="protein sequence ID" value="BBM82397.1"/>
    <property type="molecule type" value="Genomic_DNA"/>
</dbReference>
<dbReference type="CDD" id="cd07389">
    <property type="entry name" value="MPP_PhoD"/>
    <property type="match status" value="1"/>
</dbReference>
<accession>A0A5S9IIY1</accession>
<dbReference type="InterPro" id="IPR029052">
    <property type="entry name" value="Metallo-depent_PP-like"/>
</dbReference>
<dbReference type="PANTHER" id="PTHR33987:SF1">
    <property type="entry name" value="CALCINEURIN-LIKE METALLO-PHOSPHOESTERASE SUPERFAMILY PROTEIN"/>
    <property type="match status" value="1"/>
</dbReference>
<dbReference type="InterPro" id="IPR018946">
    <property type="entry name" value="PhoD-like_MPP"/>
</dbReference>
<dbReference type="Proteomes" id="UP000326354">
    <property type="component" value="Chromosome"/>
</dbReference>
<dbReference type="SUPFAM" id="SSF56300">
    <property type="entry name" value="Metallo-dependent phosphatases"/>
    <property type="match status" value="1"/>
</dbReference>
<reference evidence="2 3" key="1">
    <citation type="submission" date="2019-08" db="EMBL/GenBank/DDBJ databases">
        <title>Complete genome sequence of Candidatus Uab amorphum.</title>
        <authorList>
            <person name="Shiratori T."/>
            <person name="Suzuki S."/>
            <person name="Kakizawa Y."/>
            <person name="Ishida K."/>
        </authorList>
    </citation>
    <scope>NUCLEOTIDE SEQUENCE [LARGE SCALE GENOMIC DNA]</scope>
    <source>
        <strain evidence="2 3">SRT547</strain>
    </source>
</reference>
<name>A0A5S9IIY1_UABAM</name>